<dbReference type="EMBL" id="CAKOGP040000404">
    <property type="protein sequence ID" value="CAJ1934883.1"/>
    <property type="molecule type" value="Genomic_DNA"/>
</dbReference>
<gene>
    <name evidence="1" type="ORF">CYCCA115_LOCUS4219</name>
</gene>
<organism evidence="1 2">
    <name type="scientific">Cylindrotheca closterium</name>
    <dbReference type="NCBI Taxonomy" id="2856"/>
    <lineage>
        <taxon>Eukaryota</taxon>
        <taxon>Sar</taxon>
        <taxon>Stramenopiles</taxon>
        <taxon>Ochrophyta</taxon>
        <taxon>Bacillariophyta</taxon>
        <taxon>Bacillariophyceae</taxon>
        <taxon>Bacillariophycidae</taxon>
        <taxon>Bacillariales</taxon>
        <taxon>Bacillariaceae</taxon>
        <taxon>Cylindrotheca</taxon>
    </lineage>
</organism>
<sequence>MKNAIWVEDILPKDELYFSVKPGLMSKCKLPVFIGTRGAKSKVEKGNHIMHHCSNGGTRQTLTDYTSSAGIALYNLRIRYRLHIGSLDPKLQKKIPTAFHRAPHYTNHLQLASINNLAKEAGIIGNVHSAVEELPADNGERFFSEYLTQQLARESSGVL</sequence>
<keyword evidence="2" id="KW-1185">Reference proteome</keyword>
<evidence type="ECO:0000313" key="1">
    <source>
        <dbReference type="EMBL" id="CAJ1934883.1"/>
    </source>
</evidence>
<reference evidence="1" key="1">
    <citation type="submission" date="2023-08" db="EMBL/GenBank/DDBJ databases">
        <authorList>
            <person name="Audoor S."/>
            <person name="Bilcke G."/>
        </authorList>
    </citation>
    <scope>NUCLEOTIDE SEQUENCE</scope>
</reference>
<evidence type="ECO:0000313" key="2">
    <source>
        <dbReference type="Proteomes" id="UP001295423"/>
    </source>
</evidence>
<dbReference type="Proteomes" id="UP001295423">
    <property type="component" value="Unassembled WGS sequence"/>
</dbReference>
<proteinExistence type="predicted"/>
<dbReference type="AlphaFoldDB" id="A0AAD2CJR8"/>
<accession>A0AAD2CJR8</accession>
<name>A0AAD2CJR8_9STRA</name>
<protein>
    <submittedName>
        <fullName evidence="1">Uncharacterized protein</fullName>
    </submittedName>
</protein>
<comment type="caution">
    <text evidence="1">The sequence shown here is derived from an EMBL/GenBank/DDBJ whole genome shotgun (WGS) entry which is preliminary data.</text>
</comment>